<gene>
    <name evidence="1" type="ORF">FNK824_LOCUS43626</name>
</gene>
<accession>A0A820NMI3</accession>
<evidence type="ECO:0000313" key="1">
    <source>
        <dbReference type="EMBL" id="CAF4391155.1"/>
    </source>
</evidence>
<proteinExistence type="predicted"/>
<evidence type="ECO:0000313" key="2">
    <source>
        <dbReference type="Proteomes" id="UP000663874"/>
    </source>
</evidence>
<comment type="caution">
    <text evidence="1">The sequence shown here is derived from an EMBL/GenBank/DDBJ whole genome shotgun (WGS) entry which is preliminary data.</text>
</comment>
<organism evidence="1 2">
    <name type="scientific">Rotaria sordida</name>
    <dbReference type="NCBI Taxonomy" id="392033"/>
    <lineage>
        <taxon>Eukaryota</taxon>
        <taxon>Metazoa</taxon>
        <taxon>Spiralia</taxon>
        <taxon>Gnathifera</taxon>
        <taxon>Rotifera</taxon>
        <taxon>Eurotatoria</taxon>
        <taxon>Bdelloidea</taxon>
        <taxon>Philodinida</taxon>
        <taxon>Philodinidae</taxon>
        <taxon>Rotaria</taxon>
    </lineage>
</organism>
<name>A0A820NMI3_9BILA</name>
<feature type="non-terminal residue" evidence="1">
    <location>
        <position position="1"/>
    </location>
</feature>
<dbReference type="Proteomes" id="UP000663874">
    <property type="component" value="Unassembled WGS sequence"/>
</dbReference>
<dbReference type="EMBL" id="CAJOBE010062723">
    <property type="protein sequence ID" value="CAF4391155.1"/>
    <property type="molecule type" value="Genomic_DNA"/>
</dbReference>
<sequence length="60" mass="7025">MRHWLNIYSSRKVTYLVIQTNIKIQDIVRRSSAYASIHSILIDCSTNELTILQQFVKIVC</sequence>
<protein>
    <submittedName>
        <fullName evidence="1">Uncharacterized protein</fullName>
    </submittedName>
</protein>
<dbReference type="AlphaFoldDB" id="A0A820NMI3"/>
<reference evidence="1" key="1">
    <citation type="submission" date="2021-02" db="EMBL/GenBank/DDBJ databases">
        <authorList>
            <person name="Nowell W R."/>
        </authorList>
    </citation>
    <scope>NUCLEOTIDE SEQUENCE</scope>
</reference>